<dbReference type="InterPro" id="IPR013767">
    <property type="entry name" value="PAS_fold"/>
</dbReference>
<dbReference type="SMART" id="SM00448">
    <property type="entry name" value="REC"/>
    <property type="match status" value="1"/>
</dbReference>
<organism evidence="12 13">
    <name type="scientific">Kineosporia mesophila</name>
    <dbReference type="NCBI Taxonomy" id="566012"/>
    <lineage>
        <taxon>Bacteria</taxon>
        <taxon>Bacillati</taxon>
        <taxon>Actinomycetota</taxon>
        <taxon>Actinomycetes</taxon>
        <taxon>Kineosporiales</taxon>
        <taxon>Kineosporiaceae</taxon>
        <taxon>Kineosporia</taxon>
    </lineage>
</organism>
<dbReference type="InterPro" id="IPR001789">
    <property type="entry name" value="Sig_transdc_resp-reg_receiver"/>
</dbReference>
<evidence type="ECO:0000256" key="8">
    <source>
        <dbReference type="PROSITE-ProRule" id="PRU00169"/>
    </source>
</evidence>
<dbReference type="InterPro" id="IPR005467">
    <property type="entry name" value="His_kinase_dom"/>
</dbReference>
<dbReference type="Pfam" id="PF00512">
    <property type="entry name" value="HisKA"/>
    <property type="match status" value="1"/>
</dbReference>
<keyword evidence="5" id="KW-0808">Transferase</keyword>
<proteinExistence type="predicted"/>
<gene>
    <name evidence="12" type="ORF">GCM10022223_00730</name>
</gene>
<dbReference type="EMBL" id="BAAAZO010000001">
    <property type="protein sequence ID" value="GAA3590121.1"/>
    <property type="molecule type" value="Genomic_DNA"/>
</dbReference>
<evidence type="ECO:0000259" key="11">
    <source>
        <dbReference type="PROSITE" id="PS50113"/>
    </source>
</evidence>
<evidence type="ECO:0000313" key="12">
    <source>
        <dbReference type="EMBL" id="GAA3590121.1"/>
    </source>
</evidence>
<dbReference type="SMART" id="SM00388">
    <property type="entry name" value="HisKA"/>
    <property type="match status" value="1"/>
</dbReference>
<dbReference type="InterPro" id="IPR011006">
    <property type="entry name" value="CheY-like_superfamily"/>
</dbReference>
<dbReference type="Pfam" id="PF00989">
    <property type="entry name" value="PAS"/>
    <property type="match status" value="1"/>
</dbReference>
<dbReference type="SMART" id="SM00387">
    <property type="entry name" value="HATPase_c"/>
    <property type="match status" value="1"/>
</dbReference>
<dbReference type="Gene3D" id="3.40.50.2300">
    <property type="match status" value="1"/>
</dbReference>
<dbReference type="EC" id="2.7.13.3" evidence="3"/>
<reference evidence="13" key="1">
    <citation type="journal article" date="2019" name="Int. J. Syst. Evol. Microbiol.">
        <title>The Global Catalogue of Microorganisms (GCM) 10K type strain sequencing project: providing services to taxonomists for standard genome sequencing and annotation.</title>
        <authorList>
            <consortium name="The Broad Institute Genomics Platform"/>
            <consortium name="The Broad Institute Genome Sequencing Center for Infectious Disease"/>
            <person name="Wu L."/>
            <person name="Ma J."/>
        </authorList>
    </citation>
    <scope>NUCLEOTIDE SEQUENCE [LARGE SCALE GENOMIC DNA]</scope>
    <source>
        <strain evidence="13">JCM 16902</strain>
    </source>
</reference>
<dbReference type="Proteomes" id="UP001501074">
    <property type="component" value="Unassembled WGS sequence"/>
</dbReference>
<evidence type="ECO:0000313" key="13">
    <source>
        <dbReference type="Proteomes" id="UP001501074"/>
    </source>
</evidence>
<evidence type="ECO:0000259" key="10">
    <source>
        <dbReference type="PROSITE" id="PS50110"/>
    </source>
</evidence>
<comment type="catalytic activity">
    <reaction evidence="1">
        <text>ATP + protein L-histidine = ADP + protein N-phospho-L-histidine.</text>
        <dbReference type="EC" id="2.7.13.3"/>
    </reaction>
</comment>
<dbReference type="Pfam" id="PF02518">
    <property type="entry name" value="HATPase_c"/>
    <property type="match status" value="1"/>
</dbReference>
<dbReference type="Pfam" id="PF00072">
    <property type="entry name" value="Response_reg"/>
    <property type="match status" value="1"/>
</dbReference>
<evidence type="ECO:0000256" key="7">
    <source>
        <dbReference type="ARBA" id="ARBA00023012"/>
    </source>
</evidence>
<dbReference type="PROSITE" id="PS50113">
    <property type="entry name" value="PAC"/>
    <property type="match status" value="1"/>
</dbReference>
<dbReference type="InterPro" id="IPR036097">
    <property type="entry name" value="HisK_dim/P_sf"/>
</dbReference>
<dbReference type="InterPro" id="IPR000700">
    <property type="entry name" value="PAS-assoc_C"/>
</dbReference>
<accession>A0ABP6YSF0</accession>
<evidence type="ECO:0000256" key="5">
    <source>
        <dbReference type="ARBA" id="ARBA00022679"/>
    </source>
</evidence>
<evidence type="ECO:0000256" key="2">
    <source>
        <dbReference type="ARBA" id="ARBA00004236"/>
    </source>
</evidence>
<dbReference type="CDD" id="cd00156">
    <property type="entry name" value="REC"/>
    <property type="match status" value="1"/>
</dbReference>
<dbReference type="NCBIfam" id="TIGR00229">
    <property type="entry name" value="sensory_box"/>
    <property type="match status" value="1"/>
</dbReference>
<dbReference type="PANTHER" id="PTHR43047:SF72">
    <property type="entry name" value="OSMOSENSING HISTIDINE PROTEIN KINASE SLN1"/>
    <property type="match status" value="1"/>
</dbReference>
<dbReference type="SUPFAM" id="SSF55874">
    <property type="entry name" value="ATPase domain of HSP90 chaperone/DNA topoisomerase II/histidine kinase"/>
    <property type="match status" value="1"/>
</dbReference>
<sequence length="492" mass="53742">MPSPLRLLIVEDRPDDAELLLLELKRAGYEPTWMRAETPEEFIAGLGEQPDIVLCDYSLPSMTAPDALRMLQELQIDIPLIVVSGVMDEDTCVNSLRQGATDYLLKDRLVRLAPAIEHALAGRRLATQARTIEQERRETAEILRGVVDHAPAAICVRDATGRTLLTNAEFDRLRPTGGTGRPISHDRRKLTSVEQACLDGADKVEGEETWAVDGEDRTYLVVRYPVVDGTGRRFAIGAIYVDISRQKQVEEELRELDRLKGEFVATVSHELRTPLTSITGYAEMLLAGDADEVHRRMIQVIDRNSRRLLTLVEDLLTLSRVDSGIAARMDEEVDVAELVAQAEGVLGPAMESQGVALEVQVAPGLPCLLGNRSQLERVLLNLISNAVKFSSAGGTVTVTASIPDPARPTVEISVSDTGIGIPVEEQDQLFTRFFRTEQARLQAIQGTGLGLAVVRQIVEGHQGTIGVKSAADEGATFTVSLPALRPAALLRQ</sequence>
<feature type="domain" description="Response regulatory" evidence="10">
    <location>
        <begin position="6"/>
        <end position="121"/>
    </location>
</feature>
<dbReference type="InterPro" id="IPR004358">
    <property type="entry name" value="Sig_transdc_His_kin-like_C"/>
</dbReference>
<dbReference type="SUPFAM" id="SSF55785">
    <property type="entry name" value="PYP-like sensor domain (PAS domain)"/>
    <property type="match status" value="1"/>
</dbReference>
<evidence type="ECO:0000256" key="4">
    <source>
        <dbReference type="ARBA" id="ARBA00022553"/>
    </source>
</evidence>
<dbReference type="PANTHER" id="PTHR43047">
    <property type="entry name" value="TWO-COMPONENT HISTIDINE PROTEIN KINASE"/>
    <property type="match status" value="1"/>
</dbReference>
<dbReference type="InterPro" id="IPR000014">
    <property type="entry name" value="PAS"/>
</dbReference>
<dbReference type="PRINTS" id="PR00344">
    <property type="entry name" value="BCTRLSENSOR"/>
</dbReference>
<evidence type="ECO:0000256" key="6">
    <source>
        <dbReference type="ARBA" id="ARBA00022777"/>
    </source>
</evidence>
<evidence type="ECO:0000259" key="9">
    <source>
        <dbReference type="PROSITE" id="PS50109"/>
    </source>
</evidence>
<keyword evidence="13" id="KW-1185">Reference proteome</keyword>
<dbReference type="InterPro" id="IPR003661">
    <property type="entry name" value="HisK_dim/P_dom"/>
</dbReference>
<dbReference type="InterPro" id="IPR035965">
    <property type="entry name" value="PAS-like_dom_sf"/>
</dbReference>
<dbReference type="Gene3D" id="1.10.287.130">
    <property type="match status" value="1"/>
</dbReference>
<comment type="subcellular location">
    <subcellularLocation>
        <location evidence="2">Cell membrane</location>
    </subcellularLocation>
</comment>
<name>A0ABP6YSF0_9ACTN</name>
<dbReference type="SUPFAM" id="SSF52172">
    <property type="entry name" value="CheY-like"/>
    <property type="match status" value="1"/>
</dbReference>
<protein>
    <recommendedName>
        <fullName evidence="3">histidine kinase</fullName>
        <ecNumber evidence="3">2.7.13.3</ecNumber>
    </recommendedName>
</protein>
<keyword evidence="7" id="KW-0902">Two-component regulatory system</keyword>
<comment type="caution">
    <text evidence="12">The sequence shown here is derived from an EMBL/GenBank/DDBJ whole genome shotgun (WGS) entry which is preliminary data.</text>
</comment>
<dbReference type="InterPro" id="IPR003594">
    <property type="entry name" value="HATPase_dom"/>
</dbReference>
<feature type="modified residue" description="4-aspartylphosphate" evidence="8">
    <location>
        <position position="56"/>
    </location>
</feature>
<dbReference type="CDD" id="cd00082">
    <property type="entry name" value="HisKA"/>
    <property type="match status" value="1"/>
</dbReference>
<keyword evidence="6" id="KW-0418">Kinase</keyword>
<dbReference type="RefSeq" id="WP_231485353.1">
    <property type="nucleotide sequence ID" value="NZ_BAAAZO010000001.1"/>
</dbReference>
<dbReference type="PROSITE" id="PS50110">
    <property type="entry name" value="RESPONSE_REGULATORY"/>
    <property type="match status" value="1"/>
</dbReference>
<dbReference type="Gene3D" id="3.30.565.10">
    <property type="entry name" value="Histidine kinase-like ATPase, C-terminal domain"/>
    <property type="match status" value="1"/>
</dbReference>
<keyword evidence="4 8" id="KW-0597">Phosphoprotein</keyword>
<feature type="domain" description="PAC" evidence="11">
    <location>
        <begin position="202"/>
        <end position="255"/>
    </location>
</feature>
<evidence type="ECO:0000256" key="3">
    <source>
        <dbReference type="ARBA" id="ARBA00012438"/>
    </source>
</evidence>
<feature type="domain" description="Histidine kinase" evidence="9">
    <location>
        <begin position="266"/>
        <end position="485"/>
    </location>
</feature>
<dbReference type="InterPro" id="IPR036890">
    <property type="entry name" value="HATPase_C_sf"/>
</dbReference>
<dbReference type="Gene3D" id="3.30.450.20">
    <property type="entry name" value="PAS domain"/>
    <property type="match status" value="1"/>
</dbReference>
<dbReference type="PROSITE" id="PS50109">
    <property type="entry name" value="HIS_KIN"/>
    <property type="match status" value="1"/>
</dbReference>
<dbReference type="SUPFAM" id="SSF47384">
    <property type="entry name" value="Homodimeric domain of signal transducing histidine kinase"/>
    <property type="match status" value="1"/>
</dbReference>
<evidence type="ECO:0000256" key="1">
    <source>
        <dbReference type="ARBA" id="ARBA00000085"/>
    </source>
</evidence>